<accession>X1K6C2</accession>
<dbReference type="AlphaFoldDB" id="X1K6C2"/>
<organism evidence="1">
    <name type="scientific">marine sediment metagenome</name>
    <dbReference type="NCBI Taxonomy" id="412755"/>
    <lineage>
        <taxon>unclassified sequences</taxon>
        <taxon>metagenomes</taxon>
        <taxon>ecological metagenomes</taxon>
    </lineage>
</organism>
<protein>
    <submittedName>
        <fullName evidence="1">Uncharacterized protein</fullName>
    </submittedName>
</protein>
<proteinExistence type="predicted"/>
<reference evidence="1" key="1">
    <citation type="journal article" date="2014" name="Front. Microbiol.">
        <title>High frequency of phylogenetically diverse reductive dehalogenase-homologous genes in deep subseafloor sedimentary metagenomes.</title>
        <authorList>
            <person name="Kawai M."/>
            <person name="Futagami T."/>
            <person name="Toyoda A."/>
            <person name="Takaki Y."/>
            <person name="Nishi S."/>
            <person name="Hori S."/>
            <person name="Arai W."/>
            <person name="Tsubouchi T."/>
            <person name="Morono Y."/>
            <person name="Uchiyama I."/>
            <person name="Ito T."/>
            <person name="Fujiyama A."/>
            <person name="Inagaki F."/>
            <person name="Takami H."/>
        </authorList>
    </citation>
    <scope>NUCLEOTIDE SEQUENCE</scope>
    <source>
        <strain evidence="1">Expedition CK06-06</strain>
    </source>
</reference>
<dbReference type="EMBL" id="BARV01012211">
    <property type="protein sequence ID" value="GAI02552.1"/>
    <property type="molecule type" value="Genomic_DNA"/>
</dbReference>
<feature type="non-terminal residue" evidence="1">
    <location>
        <position position="1"/>
    </location>
</feature>
<sequence length="81" mass="8595">PGLSWYFTLEGTDYPETGGTAQIVARLASGLIDSLTMTDPARGTFTQAELNTANGDPVTLQDAKLVAEHDDTSADQWCYGG</sequence>
<evidence type="ECO:0000313" key="1">
    <source>
        <dbReference type="EMBL" id="GAI02552.1"/>
    </source>
</evidence>
<comment type="caution">
    <text evidence="1">The sequence shown here is derived from an EMBL/GenBank/DDBJ whole genome shotgun (WGS) entry which is preliminary data.</text>
</comment>
<name>X1K6C2_9ZZZZ</name>
<gene>
    <name evidence="1" type="ORF">S06H3_22734</name>
</gene>